<dbReference type="EMBL" id="CP142726">
    <property type="protein sequence ID" value="WUR02330.1"/>
    <property type="molecule type" value="Genomic_DNA"/>
</dbReference>
<dbReference type="KEGG" id="vnx:VNE69_01268"/>
<feature type="signal peptide" evidence="1">
    <location>
        <begin position="1"/>
        <end position="15"/>
    </location>
</feature>
<accession>A0AAX4J8R4</accession>
<dbReference type="RefSeq" id="XP_065328475.1">
    <property type="nucleotide sequence ID" value="XM_065472403.1"/>
</dbReference>
<keyword evidence="3" id="KW-1185">Reference proteome</keyword>
<reference evidence="2" key="1">
    <citation type="journal article" date="2024" name="BMC Genomics">
        <title>Functional annotation of a divergent genome using sequence and structure-based similarity.</title>
        <authorList>
            <person name="Svedberg D."/>
            <person name="Winiger R.R."/>
            <person name="Berg A."/>
            <person name="Sharma H."/>
            <person name="Tellgren-Roth C."/>
            <person name="Debrunner-Vossbrinck B.A."/>
            <person name="Vossbrinck C.R."/>
            <person name="Barandun J."/>
        </authorList>
    </citation>
    <scope>NUCLEOTIDE SEQUENCE</scope>
    <source>
        <strain evidence="2">Illinois isolate</strain>
    </source>
</reference>
<evidence type="ECO:0000313" key="3">
    <source>
        <dbReference type="Proteomes" id="UP001334084"/>
    </source>
</evidence>
<evidence type="ECO:0000256" key="1">
    <source>
        <dbReference type="SAM" id="SignalP"/>
    </source>
</evidence>
<sequence>MFIMHFFSMIVFTQAELSPLYEAIKNWWNEKIKGGDYWPLDTTKIYYQAYIKPRFENSDGFYSWNSRLFFEERNHKREEDLLTNIKCEKSLPLKILVDEYEKELAKIWKKKKIDNFFLVYNVEDLNKYIDSSESITFKEVIEEIRKRNNERKETKTKVQFYFKEIYEGDKYKEKHFFDMIRCEPYFKFNYWASPSSTNTQPNYCSKTEILDGILFRIKINETHYCFELSKKEIINIVKECLNEKEVIYQMCFDLYEDTLYIKDSDKILDLFAEYKSYGLKSIPRYTKNCELNNLVKDKQDILQWYKKNNISNYTDQNFDFESMKYLEKIKDLAESLNLKRIEAFDILLKSEEIGILIEKVLLRSGARLDALFGYLLVVEKIISRDDLNNYINNILDYKNSIILKLSDRMNRKFSLIVIYLFFEAERYINEQEVVGKTFQILKEIGNIMENGSIKSGKGPNQTIQYLNLVDIMNKVFAKQSENIEVYGIYNIYNIISLLADSNSRLDRFYLTRYKEKVDKNGIIKNLKLDENKVKEDNKKMMDKLKGSI</sequence>
<dbReference type="GeneID" id="90540132"/>
<gene>
    <name evidence="2" type="ORF">VNE69_01268</name>
</gene>
<dbReference type="AlphaFoldDB" id="A0AAX4J8R4"/>
<keyword evidence="1" id="KW-0732">Signal</keyword>
<proteinExistence type="predicted"/>
<name>A0AAX4J8R4_9MICR</name>
<protein>
    <submittedName>
        <fullName evidence="2">Uncharacterized protein</fullName>
    </submittedName>
</protein>
<organism evidence="2 3">
    <name type="scientific">Vairimorpha necatrix</name>
    <dbReference type="NCBI Taxonomy" id="6039"/>
    <lineage>
        <taxon>Eukaryota</taxon>
        <taxon>Fungi</taxon>
        <taxon>Fungi incertae sedis</taxon>
        <taxon>Microsporidia</taxon>
        <taxon>Nosematidae</taxon>
        <taxon>Vairimorpha</taxon>
    </lineage>
</organism>
<evidence type="ECO:0000313" key="2">
    <source>
        <dbReference type="EMBL" id="WUR02330.1"/>
    </source>
</evidence>
<dbReference type="Proteomes" id="UP001334084">
    <property type="component" value="Chromosome 1"/>
</dbReference>
<feature type="chain" id="PRO_5043433129" evidence="1">
    <location>
        <begin position="16"/>
        <end position="548"/>
    </location>
</feature>